<dbReference type="Gene3D" id="3.40.630.50">
    <property type="entry name" value="AF0625-like"/>
    <property type="match status" value="1"/>
</dbReference>
<comment type="subunit">
    <text evidence="4">Monomer.</text>
</comment>
<dbReference type="HOGENOM" id="CLU_056464_1_0_2"/>
<comment type="cofactor">
    <cofactor evidence="4">
        <name>Zn(2+)</name>
        <dbReference type="ChEBI" id="CHEBI:29105"/>
    </cofactor>
    <text evidence="4">Binds 2 Zn(2+) ions per subunit.</text>
</comment>
<keyword evidence="1 4" id="KW-0479">Metal-binding</keyword>
<comment type="function">
    <text evidence="4">D-aminoacyl-tRNA deacylase with broad substrate specificity. By recycling D-aminoacyl-tRNA to D-amino acids and free tRNA molecules, this enzyme counteracts the toxicity associated with the formation of D-aminoacyl-tRNA entities in vivo.</text>
</comment>
<dbReference type="PIRSF" id="PIRSF016210">
    <property type="entry name" value="UCP016210"/>
    <property type="match status" value="1"/>
</dbReference>
<evidence type="ECO:0000256" key="2">
    <source>
        <dbReference type="ARBA" id="ARBA00022801"/>
    </source>
</evidence>
<comment type="catalytic activity">
    <reaction evidence="4">
        <text>glycyl-tRNA(Ala) + H2O = tRNA(Ala) + glycine + H(+)</text>
        <dbReference type="Rhea" id="RHEA:53744"/>
        <dbReference type="Rhea" id="RHEA-COMP:9657"/>
        <dbReference type="Rhea" id="RHEA-COMP:13640"/>
        <dbReference type="ChEBI" id="CHEBI:15377"/>
        <dbReference type="ChEBI" id="CHEBI:15378"/>
        <dbReference type="ChEBI" id="CHEBI:57305"/>
        <dbReference type="ChEBI" id="CHEBI:78442"/>
        <dbReference type="ChEBI" id="CHEBI:78522"/>
        <dbReference type="EC" id="3.1.1.96"/>
    </reaction>
</comment>
<dbReference type="KEGG" id="pya:PYCH_18120"/>
<reference evidence="5 6" key="1">
    <citation type="journal article" date="2011" name="J. Bacteriol.">
        <title>Complete genome sequence of the obligate piezophilic hyperthermophilic archaeon Pyrococcus yayanosii CH1.</title>
        <authorList>
            <person name="Jun X."/>
            <person name="Lupeng L."/>
            <person name="Minjuan X."/>
            <person name="Oger P."/>
            <person name="Fengping W."/>
            <person name="Jebbar M."/>
            <person name="Xiang X."/>
        </authorList>
    </citation>
    <scope>NUCLEOTIDE SEQUENCE [LARGE SCALE GENOMIC DNA]</scope>
    <source>
        <strain evidence="6">CH1 / JCM 16557</strain>
    </source>
</reference>
<keyword evidence="3 4" id="KW-0862">Zinc</keyword>
<dbReference type="Pfam" id="PF04414">
    <property type="entry name" value="tRNA_deacylase"/>
    <property type="match status" value="1"/>
</dbReference>
<gene>
    <name evidence="4" type="primary">dtdA</name>
    <name evidence="5" type="ordered locus">PYCH_18120</name>
</gene>
<dbReference type="PANTHER" id="PTHR34667:SF1">
    <property type="entry name" value="D-AMINOACYL-TRNA DEACYLASE"/>
    <property type="match status" value="1"/>
</dbReference>
<dbReference type="GO" id="GO:0051499">
    <property type="term" value="F:D-aminoacyl-tRNA deacylase activity"/>
    <property type="evidence" value="ECO:0007669"/>
    <property type="project" value="UniProtKB-UniRule"/>
</dbReference>
<keyword evidence="2 4" id="KW-0378">Hydrolase</keyword>
<dbReference type="Gene3D" id="3.40.50.10700">
    <property type="entry name" value="AF0625-like"/>
    <property type="match status" value="1"/>
</dbReference>
<dbReference type="EMBL" id="CP002779">
    <property type="protein sequence ID" value="AEH25467.1"/>
    <property type="molecule type" value="Genomic_DNA"/>
</dbReference>
<dbReference type="NCBIfam" id="NF003074">
    <property type="entry name" value="PRK03995.1-6"/>
    <property type="match status" value="1"/>
</dbReference>
<dbReference type="SUPFAM" id="SSF142535">
    <property type="entry name" value="AF0625-like"/>
    <property type="match status" value="1"/>
</dbReference>
<protein>
    <recommendedName>
        <fullName evidence="4">D-aminoacyl-tRNA deacylase</fullName>
        <ecNumber evidence="4">3.1.1.96</ecNumber>
    </recommendedName>
</protein>
<dbReference type="AlphaFoldDB" id="F8AI08"/>
<dbReference type="HAMAP" id="MF_00562">
    <property type="entry name" value="Deacylase_DtdA"/>
    <property type="match status" value="1"/>
</dbReference>
<keyword evidence="6" id="KW-1185">Reference proteome</keyword>
<proteinExistence type="inferred from homology"/>
<dbReference type="Proteomes" id="UP000008386">
    <property type="component" value="Chromosome"/>
</dbReference>
<evidence type="ECO:0000256" key="4">
    <source>
        <dbReference type="HAMAP-Rule" id="MF_00562"/>
    </source>
</evidence>
<evidence type="ECO:0000256" key="1">
    <source>
        <dbReference type="ARBA" id="ARBA00022723"/>
    </source>
</evidence>
<comment type="similarity">
    <text evidence="4">Belongs to the DtdA deacylase family.</text>
</comment>
<organism evidence="5 6">
    <name type="scientific">Pyrococcus yayanosii (strain CH1 / JCM 16557)</name>
    <dbReference type="NCBI Taxonomy" id="529709"/>
    <lineage>
        <taxon>Archaea</taxon>
        <taxon>Methanobacteriati</taxon>
        <taxon>Methanobacteriota</taxon>
        <taxon>Thermococci</taxon>
        <taxon>Thermococcales</taxon>
        <taxon>Thermococcaceae</taxon>
        <taxon>Pyrococcus</taxon>
    </lineage>
</organism>
<sequence length="278" mass="30952">MGPGGAMKVIMTTKIDLASMNIRRHLIEGFGFKETEKSFDGNPVYEKGDTLILTTNDEMIYYDGLDRAIENQLGLKPEVIVFASRHSSEKKLPALTTHVTGNWGKALYGGKDGHLAIAIPGAMKLALLKMNELNDLGWTVCYEATHHGPSELEVPSLFIEIGSSEEEWINERAGEIIAETIMHILENYDKKKFKVAIGIGGGHYAPKQTKRALETELAFGHILPKYAQPVPKEMLLRAIERTAEPVEAIYVDWKGSRGETRQLARSLTEELGLEFIKD</sequence>
<dbReference type="GO" id="GO:0008270">
    <property type="term" value="F:zinc ion binding"/>
    <property type="evidence" value="ECO:0007669"/>
    <property type="project" value="UniProtKB-UniRule"/>
</dbReference>
<dbReference type="GO" id="GO:0106026">
    <property type="term" value="F:Gly-tRNA(Ala) deacylase activity"/>
    <property type="evidence" value="ECO:0007669"/>
    <property type="project" value="RHEA"/>
</dbReference>
<dbReference type="PANTHER" id="PTHR34667">
    <property type="entry name" value="D-AMINOACYL-TRNA DEACYLASE"/>
    <property type="match status" value="1"/>
</dbReference>
<dbReference type="GO" id="GO:0019478">
    <property type="term" value="P:D-amino acid catabolic process"/>
    <property type="evidence" value="ECO:0007669"/>
    <property type="project" value="UniProtKB-UniRule"/>
</dbReference>
<dbReference type="eggNOG" id="arCOG01616">
    <property type="taxonomic scope" value="Archaea"/>
</dbReference>
<comment type="catalytic activity">
    <reaction evidence="4">
        <text>a D-aminoacyl-tRNA + H2O = a tRNA + a D-alpha-amino acid + H(+)</text>
        <dbReference type="Rhea" id="RHEA:13953"/>
        <dbReference type="Rhea" id="RHEA-COMP:10123"/>
        <dbReference type="Rhea" id="RHEA-COMP:10124"/>
        <dbReference type="ChEBI" id="CHEBI:15377"/>
        <dbReference type="ChEBI" id="CHEBI:15378"/>
        <dbReference type="ChEBI" id="CHEBI:59871"/>
        <dbReference type="ChEBI" id="CHEBI:78442"/>
        <dbReference type="ChEBI" id="CHEBI:79333"/>
        <dbReference type="EC" id="3.1.1.96"/>
    </reaction>
</comment>
<evidence type="ECO:0000313" key="5">
    <source>
        <dbReference type="EMBL" id="AEH25467.1"/>
    </source>
</evidence>
<accession>F8AI08</accession>
<name>F8AI08_PYRYC</name>
<dbReference type="EC" id="3.1.1.96" evidence="4"/>
<dbReference type="InterPro" id="IPR018033">
    <property type="entry name" value="Deacylase_DtdA_archaea"/>
</dbReference>
<evidence type="ECO:0000256" key="3">
    <source>
        <dbReference type="ARBA" id="ARBA00022833"/>
    </source>
</evidence>
<dbReference type="InterPro" id="IPR007508">
    <property type="entry name" value="DtdA"/>
</dbReference>
<dbReference type="STRING" id="529709.PYCH_18120"/>
<evidence type="ECO:0000313" key="6">
    <source>
        <dbReference type="Proteomes" id="UP000008386"/>
    </source>
</evidence>